<evidence type="ECO:0000256" key="4">
    <source>
        <dbReference type="ARBA" id="ARBA00023136"/>
    </source>
</evidence>
<dbReference type="InterPro" id="IPR018499">
    <property type="entry name" value="Tetraspanin/Peripherin"/>
</dbReference>
<protein>
    <recommendedName>
        <fullName evidence="9">Tetraspanin</fullName>
    </recommendedName>
</protein>
<evidence type="ECO:0000256" key="1">
    <source>
        <dbReference type="ARBA" id="ARBA00004141"/>
    </source>
</evidence>
<evidence type="ECO:0000256" key="2">
    <source>
        <dbReference type="ARBA" id="ARBA00022692"/>
    </source>
</evidence>
<feature type="region of interest" description="Disordered" evidence="5">
    <location>
        <begin position="313"/>
        <end position="355"/>
    </location>
</feature>
<comment type="caution">
    <text evidence="7">The sequence shown here is derived from an EMBL/GenBank/DDBJ whole genome shotgun (WGS) entry which is preliminary data.</text>
</comment>
<comment type="subcellular location">
    <subcellularLocation>
        <location evidence="1">Membrane</location>
        <topology evidence="1">Multi-pass membrane protein</topology>
    </subcellularLocation>
</comment>
<dbReference type="Pfam" id="PF00335">
    <property type="entry name" value="Tetraspanin"/>
    <property type="match status" value="1"/>
</dbReference>
<evidence type="ECO:0008006" key="9">
    <source>
        <dbReference type="Google" id="ProtNLM"/>
    </source>
</evidence>
<feature type="transmembrane region" description="Helical" evidence="6">
    <location>
        <begin position="94"/>
        <end position="115"/>
    </location>
</feature>
<organism evidence="7 8">
    <name type="scientific">Peronospora belbahrii</name>
    <dbReference type="NCBI Taxonomy" id="622444"/>
    <lineage>
        <taxon>Eukaryota</taxon>
        <taxon>Sar</taxon>
        <taxon>Stramenopiles</taxon>
        <taxon>Oomycota</taxon>
        <taxon>Peronosporomycetes</taxon>
        <taxon>Peronosporales</taxon>
        <taxon>Peronosporaceae</taxon>
        <taxon>Peronospora</taxon>
    </lineage>
</organism>
<feature type="compositionally biased region" description="Low complexity" evidence="5">
    <location>
        <begin position="330"/>
        <end position="339"/>
    </location>
</feature>
<keyword evidence="4 6" id="KW-0472">Membrane</keyword>
<evidence type="ECO:0000256" key="6">
    <source>
        <dbReference type="SAM" id="Phobius"/>
    </source>
</evidence>
<keyword evidence="8" id="KW-1185">Reference proteome</keyword>
<dbReference type="Proteomes" id="UP001158986">
    <property type="component" value="Unassembled WGS sequence"/>
</dbReference>
<reference evidence="7 8" key="1">
    <citation type="submission" date="2021-11" db="EMBL/GenBank/DDBJ databases">
        <authorList>
            <person name="Islam A."/>
            <person name="Islam S."/>
            <person name="Flora M.S."/>
            <person name="Rahman M."/>
            <person name="Ziaur R.M."/>
            <person name="Epstein J.H."/>
            <person name="Hassan M."/>
            <person name="Klassen M."/>
            <person name="Woodard K."/>
            <person name="Webb A."/>
            <person name="Webby R.J."/>
            <person name="El Zowalaty M.E."/>
        </authorList>
    </citation>
    <scope>NUCLEOTIDE SEQUENCE [LARGE SCALE GENOMIC DNA]</scope>
    <source>
        <strain evidence="7">Pbs1</strain>
    </source>
</reference>
<dbReference type="PROSITE" id="PS51257">
    <property type="entry name" value="PROKAR_LIPOPROTEIN"/>
    <property type="match status" value="1"/>
</dbReference>
<evidence type="ECO:0000313" key="8">
    <source>
        <dbReference type="Proteomes" id="UP001158986"/>
    </source>
</evidence>
<proteinExistence type="predicted"/>
<evidence type="ECO:0000313" key="7">
    <source>
        <dbReference type="EMBL" id="CAH0520851.1"/>
    </source>
</evidence>
<name>A0ABN8D8E9_9STRA</name>
<evidence type="ECO:0000256" key="5">
    <source>
        <dbReference type="SAM" id="MobiDB-lite"/>
    </source>
</evidence>
<dbReference type="PRINTS" id="PR00259">
    <property type="entry name" value="TMFOUR"/>
</dbReference>
<gene>
    <name evidence="7" type="ORF">PBS001_LOCUS7316</name>
</gene>
<feature type="transmembrane region" description="Helical" evidence="6">
    <location>
        <begin position="268"/>
        <end position="294"/>
    </location>
</feature>
<feature type="transmembrane region" description="Helical" evidence="6">
    <location>
        <begin position="60"/>
        <end position="87"/>
    </location>
</feature>
<keyword evidence="2 6" id="KW-0812">Transmembrane</keyword>
<keyword evidence="3 6" id="KW-1133">Transmembrane helix</keyword>
<feature type="transmembrane region" description="Helical" evidence="6">
    <location>
        <begin position="21"/>
        <end position="40"/>
    </location>
</feature>
<sequence>MEEPKLGGMDNVGGVGNVAKVLLLLLNMTFMVAGCLLIYFSHRVKTSGWLDVFENDYAWIGTSSFLFTLVLGAIVVAISTFGCFGALLQQRMLLLIYVMVLLMTVILFLVVAIGANMANSMAQNWTNLTYPATNHEASLGTNFNQLYCYAQVPYYCQDATVNTVLAMFNVSASGYFADTTSNFTNICTTVTLPAIDSACTVCDLIAQYQEYKVVLDWIESSCPRTSTNQVWCGGFLLNATAADEMSTSSPFMQCRSVFYELVEKWTNIVMVASIICIIAAGIVLAMTGVLWCHMRASRQQKGMMLSSPAANYHNGDQSAGHTERSEATTNSNNFSMFSNAPRNSDAAHHRYHSPY</sequence>
<accession>A0ABN8D8E9</accession>
<evidence type="ECO:0000256" key="3">
    <source>
        <dbReference type="ARBA" id="ARBA00022989"/>
    </source>
</evidence>
<dbReference type="EMBL" id="CAKLCB010000372">
    <property type="protein sequence ID" value="CAH0520851.1"/>
    <property type="molecule type" value="Genomic_DNA"/>
</dbReference>